<comment type="caution">
    <text evidence="2">The sequence shown here is derived from an EMBL/GenBank/DDBJ whole genome shotgun (WGS) entry which is preliminary data.</text>
</comment>
<evidence type="ECO:0000313" key="3">
    <source>
        <dbReference type="Proteomes" id="UP001159363"/>
    </source>
</evidence>
<reference evidence="2 3" key="1">
    <citation type="submission" date="2023-02" db="EMBL/GenBank/DDBJ databases">
        <title>LHISI_Scaffold_Assembly.</title>
        <authorList>
            <person name="Stuart O.P."/>
            <person name="Cleave R."/>
            <person name="Magrath M.J.L."/>
            <person name="Mikheyev A.S."/>
        </authorList>
    </citation>
    <scope>NUCLEOTIDE SEQUENCE [LARGE SCALE GENOMIC DNA]</scope>
    <source>
        <strain evidence="2">Daus_M_001</strain>
        <tissue evidence="2">Leg muscle</tissue>
    </source>
</reference>
<proteinExistence type="predicted"/>
<organism evidence="2 3">
    <name type="scientific">Dryococelus australis</name>
    <dbReference type="NCBI Taxonomy" id="614101"/>
    <lineage>
        <taxon>Eukaryota</taxon>
        <taxon>Metazoa</taxon>
        <taxon>Ecdysozoa</taxon>
        <taxon>Arthropoda</taxon>
        <taxon>Hexapoda</taxon>
        <taxon>Insecta</taxon>
        <taxon>Pterygota</taxon>
        <taxon>Neoptera</taxon>
        <taxon>Polyneoptera</taxon>
        <taxon>Phasmatodea</taxon>
        <taxon>Verophasmatodea</taxon>
        <taxon>Anareolatae</taxon>
        <taxon>Phasmatidae</taxon>
        <taxon>Eurycanthinae</taxon>
        <taxon>Dryococelus</taxon>
    </lineage>
</organism>
<dbReference type="Proteomes" id="UP001159363">
    <property type="component" value="Chromosome 3"/>
</dbReference>
<name>A0ABQ9I0J0_9NEOP</name>
<dbReference type="EMBL" id="JARBHB010000003">
    <property type="protein sequence ID" value="KAJ8889911.1"/>
    <property type="molecule type" value="Genomic_DNA"/>
</dbReference>
<keyword evidence="3" id="KW-1185">Reference proteome</keyword>
<protein>
    <recommendedName>
        <fullName evidence="4">C2H2-type domain-containing protein</fullName>
    </recommendedName>
</protein>
<accession>A0ABQ9I0J0</accession>
<feature type="region of interest" description="Disordered" evidence="1">
    <location>
        <begin position="298"/>
        <end position="317"/>
    </location>
</feature>
<evidence type="ECO:0000256" key="1">
    <source>
        <dbReference type="SAM" id="MobiDB-lite"/>
    </source>
</evidence>
<gene>
    <name evidence="2" type="ORF">PR048_009416</name>
</gene>
<evidence type="ECO:0000313" key="2">
    <source>
        <dbReference type="EMBL" id="KAJ8889911.1"/>
    </source>
</evidence>
<sequence length="942" mass="105215">MITGEAENWRFSVLLDGCLLIAFAMHRPSNCIVATDIVGCDVAERLDCSPPHQGEPNSISDRVTPDSRKWESSRTMPLVGGFAQGSSVPATIPFYAAPFSPHFTLIVSQYLVVKIRPNLSTQNLWLEEIFRKKKKNALKTLCTTVQARSGPSGIFDVRCDNDGAVRRGRGGNPHAVTISAILPALKFPPRKFPEPQLLNQGLCSNPSTLRSPLGAATGEVHCHVTKPAGLLSLGCGTVPRQPPGEVDRAGVYMYPGQDICAELRWRRIARSVQIAPHCNPHHSPTPCHEDDCAKTQFYPRSRKNTPKGVFGDLSPTPPTQSSFWRATLSESTHPRPSPSPQSAFFCWLQNSPVQVPALTVDPRSCTLLQRMSADGTHPSLDLFLVQYLDDNRPRSPSFKPVPSLPTYGVHDFTESPCVTRNGMLHLEIGNSIAHYRFIYHIVKRAQLWAVRVPTKVNRVRLPEETPPGFSRAGNMPDDATEPMSVKRSWYEAAPECELLTSDIVLYPPGPLVRLHRGVSTELYRKLVQWRVVKCFKVKLCLFTSVHSWCTQQEPVNTVLPRETECILTTLKRAARDPLDASCGSQSMFGLCDTDMTAMQSSGRDGSYKKPAVPTVVTRHTSSAFGYFSSYSPFQFCRCGREFRRGYKTFFNLRHVHRFHRLFLDASFGVEPTCTWKFLDFANSSEKLDNISNTCWEPMKLKRGKYGAAQGQGKRGIHEKTRLLATSSGTIHKCENPGSTPPVIEPGSPWWEAANIGIFSVATKLVTYYILLWCGQAIASALAWTRQQTAKESEVGKTRGRCEVMETYRTISKQDSFMTPVGHRARVLLHHAEDEQDVPADGVRAAVISVYSASTISRVSDIVCLWCCFLNGMPLTNEEAFDMLMILGEYCGKCRAAARLYAERYAQRVHHSYSFLQHLACRVCTTGLVQPTHNKRRRIRRPV</sequence>
<evidence type="ECO:0008006" key="4">
    <source>
        <dbReference type="Google" id="ProtNLM"/>
    </source>
</evidence>